<dbReference type="Pfam" id="PF18482">
    <property type="entry name" value="Pih1_fungal_CS"/>
    <property type="match status" value="1"/>
</dbReference>
<sequence length="344" mass="39247">MDFLLRPIASGDDNQVTVLHPEPLFVIKSKIVNIDNRPKKLLKLEAGSKIFVNLCHDPQAPKPEIPFDPNIVYPLIINNKWEIPIVASSIRTDTDKKGQVCYVIDCCVASDCVKWFVEDYQLKEIVVEWCLEAAELREVIEISRDKISFPKMRKKGDSIPDLEIFSNELDGSDIKEATQNDKGNDPSSLLQIRRDLLSQEEDLSLSNDSDITAHGLPPLFPKANETKGRSLIQEIDDLTLKEKPKNAAKKVQKNIEYNVVMKKIENHKYKLRLDIQIDSISGKSDLNIFYDPTNNDIVLRNLNTDLYDQKDFKIPLPNIFEGKDIMNSSEIFYVNKTGTLTIFL</sequence>
<evidence type="ECO:0000313" key="4">
    <source>
        <dbReference type="EMBL" id="KTB01346.1"/>
    </source>
</evidence>
<reference evidence="4 5" key="1">
    <citation type="submission" date="2015-10" db="EMBL/GenBank/DDBJ databases">
        <title>Draft genomes sequences of Candida glabrata isolates 1A, 1B, 2A, 2B, 3A and 3B.</title>
        <authorList>
            <person name="Haavelsrud O.E."/>
            <person name="Gaustad P."/>
        </authorList>
    </citation>
    <scope>NUCLEOTIDE SEQUENCE [LARGE SCALE GENOMIC DNA]</scope>
    <source>
        <strain evidence="4">910700640</strain>
    </source>
</reference>
<dbReference type="AlphaFoldDB" id="A0A0W0CDQ2"/>
<evidence type="ECO:0000259" key="2">
    <source>
        <dbReference type="Pfam" id="PF08190"/>
    </source>
</evidence>
<dbReference type="GO" id="GO:1990904">
    <property type="term" value="C:ribonucleoprotein complex"/>
    <property type="evidence" value="ECO:0007669"/>
    <property type="project" value="TreeGrafter"/>
</dbReference>
<feature type="domain" description="Pih1 Ascomycota CS" evidence="3">
    <location>
        <begin position="254"/>
        <end position="344"/>
    </location>
</feature>
<dbReference type="Gene3D" id="2.60.40.4160">
    <property type="match status" value="1"/>
</dbReference>
<dbReference type="PANTHER" id="PTHR22997">
    <property type="entry name" value="PIH1 DOMAIN-CONTAINING PROTEIN 1"/>
    <property type="match status" value="1"/>
</dbReference>
<feature type="domain" description="PIH1 N-terminal" evidence="2">
    <location>
        <begin position="9"/>
        <end position="157"/>
    </location>
</feature>
<dbReference type="VEuPathDB" id="FungiDB:GWK60_D04081"/>
<dbReference type="GO" id="GO:0005737">
    <property type="term" value="C:cytoplasm"/>
    <property type="evidence" value="ECO:0007669"/>
    <property type="project" value="TreeGrafter"/>
</dbReference>
<dbReference type="GO" id="GO:0097255">
    <property type="term" value="C:R2TP complex"/>
    <property type="evidence" value="ECO:0007669"/>
    <property type="project" value="EnsemblFungi"/>
</dbReference>
<evidence type="ECO:0000256" key="1">
    <source>
        <dbReference type="ARBA" id="ARBA00008511"/>
    </source>
</evidence>
<gene>
    <name evidence="4" type="ORF">AO440_000779</name>
</gene>
<dbReference type="GO" id="GO:0006364">
    <property type="term" value="P:rRNA processing"/>
    <property type="evidence" value="ECO:0007669"/>
    <property type="project" value="EnsemblFungi"/>
</dbReference>
<dbReference type="Proteomes" id="UP000054886">
    <property type="component" value="Unassembled WGS sequence"/>
</dbReference>
<comment type="caution">
    <text evidence="4">The sequence shown here is derived from an EMBL/GenBank/DDBJ whole genome shotgun (WGS) entry which is preliminary data.</text>
</comment>
<name>A0A0W0CDQ2_CANGB</name>
<dbReference type="GO" id="GO:0000492">
    <property type="term" value="P:box C/D snoRNP assembly"/>
    <property type="evidence" value="ECO:0007669"/>
    <property type="project" value="EnsemblFungi"/>
</dbReference>
<dbReference type="PANTHER" id="PTHR22997:SF0">
    <property type="entry name" value="PIH1 DOMAIN-CONTAINING PROTEIN 1"/>
    <property type="match status" value="1"/>
</dbReference>
<dbReference type="InterPro" id="IPR050734">
    <property type="entry name" value="PIH1/Kintoun_subfamily"/>
</dbReference>
<evidence type="ECO:0000259" key="3">
    <source>
        <dbReference type="Pfam" id="PF18482"/>
    </source>
</evidence>
<dbReference type="VEuPathDB" id="FungiDB:B1J91_D03916g"/>
<dbReference type="InterPro" id="IPR012981">
    <property type="entry name" value="PIH1_N"/>
</dbReference>
<protein>
    <submittedName>
        <fullName evidence="4">Protein interacting with Hsp90 1</fullName>
    </submittedName>
</protein>
<dbReference type="GO" id="GO:0006457">
    <property type="term" value="P:protein folding"/>
    <property type="evidence" value="ECO:0007669"/>
    <property type="project" value="EnsemblFungi"/>
</dbReference>
<dbReference type="Pfam" id="PF08190">
    <property type="entry name" value="PIH1"/>
    <property type="match status" value="1"/>
</dbReference>
<organism evidence="4 5">
    <name type="scientific">Candida glabrata</name>
    <name type="common">Yeast</name>
    <name type="synonym">Torulopsis glabrata</name>
    <dbReference type="NCBI Taxonomy" id="5478"/>
    <lineage>
        <taxon>Eukaryota</taxon>
        <taxon>Fungi</taxon>
        <taxon>Dikarya</taxon>
        <taxon>Ascomycota</taxon>
        <taxon>Saccharomycotina</taxon>
        <taxon>Saccharomycetes</taxon>
        <taxon>Saccharomycetales</taxon>
        <taxon>Saccharomycetaceae</taxon>
        <taxon>Nakaseomyces</taxon>
    </lineage>
</organism>
<accession>A0A0W0CDQ2</accession>
<dbReference type="EMBL" id="LLZZ01000131">
    <property type="protein sequence ID" value="KTB01346.1"/>
    <property type="molecule type" value="Genomic_DNA"/>
</dbReference>
<dbReference type="VEuPathDB" id="FungiDB:CAGL0D03916g"/>
<comment type="similarity">
    <text evidence="1">Belongs to the PIH1 family.</text>
</comment>
<dbReference type="VEuPathDB" id="FungiDB:GVI51_D03861"/>
<evidence type="ECO:0000313" key="5">
    <source>
        <dbReference type="Proteomes" id="UP000054886"/>
    </source>
</evidence>
<dbReference type="InterPro" id="IPR041441">
    <property type="entry name" value="Pih1_CS_Ascomycota"/>
</dbReference>
<proteinExistence type="inferred from homology"/>